<evidence type="ECO:0000256" key="2">
    <source>
        <dbReference type="SAM" id="Coils"/>
    </source>
</evidence>
<feature type="coiled-coil region" evidence="2">
    <location>
        <begin position="136"/>
        <end position="212"/>
    </location>
</feature>
<protein>
    <submittedName>
        <fullName evidence="6">Cilia- and flagella-associated protein 100-like</fullName>
    </submittedName>
</protein>
<evidence type="ECO:0000256" key="3">
    <source>
        <dbReference type="SAM" id="MobiDB-lite"/>
    </source>
</evidence>
<keyword evidence="5" id="KW-1185">Reference proteome</keyword>
<sequence>MMVDKLTVPKNHHENPFQMPPDSELYTLQAREKSEKHKEKRDSYSLPIYEKSTKAADLKSYHTTLRKVRELGLEEGRVTSSNLVTPGQLDPDFVLSVTKERRFEKESIAEYLAKKREMFLIEYSLGVKRKEISKLYEIAEMEEAQVKLEEENLEKNAEAFNKFVKESDQLAMESVKEAEKQTKAKLEKMAEIKQLQAQVVGIQSEIFKLEELLGEYKLYEKFLDTLSPKEWQENKNNCKNGKTELSASSASSHKYNAHTFNSISSDSGYSAGEEENMDEVEPQLYFTQPDQVLKVLHDIEEQNLSLIQHSQETQENLEEMEEIFRKTQVKMSKETETLIDQVKVLETAIKWEEEKAIELEVMAKLFSFGEYKAEDQEKMLADLNKKVETVYRACIGENTANISTLMMLTSIENKLEDLLDAIDSFPQHRLEAVRKAKLREKRIHERNELEAVQRKHQEDRLKKALERAYAVNKKKAVRKLMPRSAPHQSRGNQKEAVEKARQEEEEENIYFFT</sequence>
<dbReference type="PANTHER" id="PTHR21683">
    <property type="entry name" value="COILED-COIL DOMAIN-CONTAINING PROTEIN 42 LIKE-2-LIKE-RELATED"/>
    <property type="match status" value="1"/>
</dbReference>
<feature type="region of interest" description="Disordered" evidence="3">
    <location>
        <begin position="476"/>
        <end position="513"/>
    </location>
</feature>
<dbReference type="RefSeq" id="XP_022257776.1">
    <property type="nucleotide sequence ID" value="XM_022402068.1"/>
</dbReference>
<gene>
    <name evidence="6" type="primary">LOC106473666</name>
</gene>
<reference evidence="6" key="1">
    <citation type="submission" date="2025-08" db="UniProtKB">
        <authorList>
            <consortium name="RefSeq"/>
        </authorList>
    </citation>
    <scope>IDENTIFICATION</scope>
    <source>
        <tissue evidence="6">Muscle</tissue>
    </source>
</reference>
<dbReference type="Proteomes" id="UP000694941">
    <property type="component" value="Unplaced"/>
</dbReference>
<dbReference type="InterPro" id="IPR051147">
    <property type="entry name" value="CFAP_domain-containing"/>
</dbReference>
<feature type="compositionally biased region" description="Basic and acidic residues" evidence="3">
    <location>
        <begin position="492"/>
        <end position="502"/>
    </location>
</feature>
<feature type="compositionally biased region" description="Acidic residues" evidence="3">
    <location>
        <begin position="503"/>
        <end position="513"/>
    </location>
</feature>
<feature type="region of interest" description="Disordered" evidence="3">
    <location>
        <begin position="1"/>
        <end position="44"/>
    </location>
</feature>
<dbReference type="Pfam" id="PF13863">
    <property type="entry name" value="DUF4200"/>
    <property type="match status" value="1"/>
</dbReference>
<accession>A0ABM1TPH0</accession>
<proteinExistence type="predicted"/>
<keyword evidence="1 2" id="KW-0175">Coiled coil</keyword>
<dbReference type="InterPro" id="IPR025252">
    <property type="entry name" value="DUF4200"/>
</dbReference>
<evidence type="ECO:0000259" key="4">
    <source>
        <dbReference type="Pfam" id="PF13863"/>
    </source>
</evidence>
<dbReference type="PANTHER" id="PTHR21683:SF3">
    <property type="entry name" value="CILIA AND FLAGELLA ASSOCIATED PROTEIN 100"/>
    <property type="match status" value="1"/>
</dbReference>
<feature type="domain" description="DUF4200" evidence="4">
    <location>
        <begin position="111"/>
        <end position="229"/>
    </location>
</feature>
<name>A0ABM1TPH0_LIMPO</name>
<feature type="compositionally biased region" description="Basic and acidic residues" evidence="3">
    <location>
        <begin position="30"/>
        <end position="43"/>
    </location>
</feature>
<dbReference type="GeneID" id="106473666"/>
<evidence type="ECO:0000313" key="6">
    <source>
        <dbReference type="RefSeq" id="XP_022257776.1"/>
    </source>
</evidence>
<evidence type="ECO:0000313" key="5">
    <source>
        <dbReference type="Proteomes" id="UP000694941"/>
    </source>
</evidence>
<evidence type="ECO:0000256" key="1">
    <source>
        <dbReference type="ARBA" id="ARBA00023054"/>
    </source>
</evidence>
<organism evidence="5 6">
    <name type="scientific">Limulus polyphemus</name>
    <name type="common">Atlantic horseshoe crab</name>
    <dbReference type="NCBI Taxonomy" id="6850"/>
    <lineage>
        <taxon>Eukaryota</taxon>
        <taxon>Metazoa</taxon>
        <taxon>Ecdysozoa</taxon>
        <taxon>Arthropoda</taxon>
        <taxon>Chelicerata</taxon>
        <taxon>Merostomata</taxon>
        <taxon>Xiphosura</taxon>
        <taxon>Limulidae</taxon>
        <taxon>Limulus</taxon>
    </lineage>
</organism>